<evidence type="ECO:0000256" key="6">
    <source>
        <dbReference type="PROSITE-ProRule" id="PRU00560"/>
    </source>
</evidence>
<feature type="region of interest" description="Disordered" evidence="7">
    <location>
        <begin position="215"/>
        <end position="259"/>
    </location>
</feature>
<accession>A0A1E3WCQ6</accession>
<evidence type="ECO:0000256" key="1">
    <source>
        <dbReference type="ARBA" id="ARBA00022741"/>
    </source>
</evidence>
<dbReference type="Gene3D" id="3.40.50.300">
    <property type="entry name" value="P-loop containing nucleotide triphosphate hydrolases"/>
    <property type="match status" value="1"/>
</dbReference>
<dbReference type="OrthoDB" id="9810135at2"/>
<dbReference type="GO" id="GO:0003677">
    <property type="term" value="F:DNA binding"/>
    <property type="evidence" value="ECO:0007669"/>
    <property type="project" value="InterPro"/>
</dbReference>
<dbReference type="GO" id="GO:0000725">
    <property type="term" value="P:recombinational repair"/>
    <property type="evidence" value="ECO:0007669"/>
    <property type="project" value="TreeGrafter"/>
</dbReference>
<dbReference type="InterPro" id="IPR000212">
    <property type="entry name" value="DNA_helicase_UvrD/REP"/>
</dbReference>
<dbReference type="GO" id="GO:0005829">
    <property type="term" value="C:cytosol"/>
    <property type="evidence" value="ECO:0007669"/>
    <property type="project" value="TreeGrafter"/>
</dbReference>
<dbReference type="InterPro" id="IPR027417">
    <property type="entry name" value="P-loop_NTPase"/>
</dbReference>
<comment type="caution">
    <text evidence="6">Lacks conserved residue(s) required for the propagation of feature annotation.</text>
</comment>
<dbReference type="PROSITE" id="PS51198">
    <property type="entry name" value="UVRD_HELICASE_ATP_BIND"/>
    <property type="match status" value="1"/>
</dbReference>
<evidence type="ECO:0000313" key="10">
    <source>
        <dbReference type="Proteomes" id="UP000095042"/>
    </source>
</evidence>
<keyword evidence="2 6" id="KW-0378">Hydrolase</keyword>
<keyword evidence="4 6" id="KW-0067">ATP-binding</keyword>
<feature type="domain" description="UvrD-like helicase ATP-binding" evidence="8">
    <location>
        <begin position="1"/>
        <end position="161"/>
    </location>
</feature>
<name>A0A1E3WCQ6_9HYPH</name>
<dbReference type="SUPFAM" id="SSF52540">
    <property type="entry name" value="P-loop containing nucleoside triphosphate hydrolases"/>
    <property type="match status" value="1"/>
</dbReference>
<proteinExistence type="predicted"/>
<reference evidence="9 10" key="1">
    <citation type="journal article" date="2016" name="Environ. Microbiol.">
        <title>New Methyloceanibacter diversity from North Sea sediments includes methanotroph containing solely the soluble methane monooxygenase.</title>
        <authorList>
            <person name="Vekeman B."/>
            <person name="Kerckhof F.M."/>
            <person name="Cremers G."/>
            <person name="de Vos P."/>
            <person name="Vandamme P."/>
            <person name="Boon N."/>
            <person name="Op den Camp H.J."/>
            <person name="Heylen K."/>
        </authorList>
    </citation>
    <scope>NUCLEOTIDE SEQUENCE [LARGE SCALE GENOMIC DNA]</scope>
    <source>
        <strain evidence="9 10">R-67177</strain>
    </source>
</reference>
<dbReference type="PANTHER" id="PTHR11070:SF2">
    <property type="entry name" value="ATP-DEPENDENT DNA HELICASE SRS2"/>
    <property type="match status" value="1"/>
</dbReference>
<evidence type="ECO:0000256" key="3">
    <source>
        <dbReference type="ARBA" id="ARBA00022806"/>
    </source>
</evidence>
<protein>
    <recommendedName>
        <fullName evidence="5">DNA 3'-5' helicase II</fullName>
    </recommendedName>
</protein>
<gene>
    <name evidence="9" type="ORF">AUC71_00780</name>
</gene>
<keyword evidence="3 6" id="KW-0347">Helicase</keyword>
<dbReference type="Pfam" id="PF00580">
    <property type="entry name" value="UvrD-helicase"/>
    <property type="match status" value="1"/>
</dbReference>
<dbReference type="GO" id="GO:0043138">
    <property type="term" value="F:3'-5' DNA helicase activity"/>
    <property type="evidence" value="ECO:0007669"/>
    <property type="project" value="TreeGrafter"/>
</dbReference>
<feature type="compositionally biased region" description="Polar residues" evidence="7">
    <location>
        <begin position="249"/>
        <end position="259"/>
    </location>
</feature>
<dbReference type="GO" id="GO:0016787">
    <property type="term" value="F:hydrolase activity"/>
    <property type="evidence" value="ECO:0007669"/>
    <property type="project" value="UniProtKB-UniRule"/>
</dbReference>
<dbReference type="EMBL" id="LPWD01000090">
    <property type="protein sequence ID" value="ODS03566.1"/>
    <property type="molecule type" value="Genomic_DNA"/>
</dbReference>
<dbReference type="AlphaFoldDB" id="A0A1E3WCQ6"/>
<dbReference type="PANTHER" id="PTHR11070">
    <property type="entry name" value="UVRD / RECB / PCRA DNA HELICASE FAMILY MEMBER"/>
    <property type="match status" value="1"/>
</dbReference>
<dbReference type="GO" id="GO:0033202">
    <property type="term" value="C:DNA helicase complex"/>
    <property type="evidence" value="ECO:0007669"/>
    <property type="project" value="TreeGrafter"/>
</dbReference>
<evidence type="ECO:0000256" key="2">
    <source>
        <dbReference type="ARBA" id="ARBA00022801"/>
    </source>
</evidence>
<comment type="caution">
    <text evidence="9">The sequence shown here is derived from an EMBL/GenBank/DDBJ whole genome shotgun (WGS) entry which is preliminary data.</text>
</comment>
<keyword evidence="10" id="KW-1185">Reference proteome</keyword>
<dbReference type="InterPro" id="IPR014016">
    <property type="entry name" value="UvrD-like_ATP-bd"/>
</dbReference>
<dbReference type="RefSeq" id="WP_069623238.1">
    <property type="nucleotide sequence ID" value="NZ_LPWD01000090.1"/>
</dbReference>
<dbReference type="Proteomes" id="UP000095042">
    <property type="component" value="Unassembled WGS sequence"/>
</dbReference>
<evidence type="ECO:0000256" key="5">
    <source>
        <dbReference type="ARBA" id="ARBA00034923"/>
    </source>
</evidence>
<sequence>MAELDTKLALLRAADASSAVLALADAVQEDYVRRKLAEAALDYDDLIIKTRHLLSRAGAAAWVLYKIDGGVDHILVDEAQDTNPEQWSIIERLAEEFFAGYGASERLRTLFAVGDEKQSIYSFQGANPARFGTVGRAFRQRAAAANVLWHGVPLNLSFRSTVPVLDAVDRVFERREAAQGLTFAEDAVIQHHANRQGEAGLVELWEPLGEDKRPSVSAFEPWSEEPGGARRWTPCASALRRPSKPGARTESNSPRPDAG</sequence>
<organism evidence="9 10">
    <name type="scientific">Methyloceanibacter marginalis</name>
    <dbReference type="NCBI Taxonomy" id="1774971"/>
    <lineage>
        <taxon>Bacteria</taxon>
        <taxon>Pseudomonadati</taxon>
        <taxon>Pseudomonadota</taxon>
        <taxon>Alphaproteobacteria</taxon>
        <taxon>Hyphomicrobiales</taxon>
        <taxon>Hyphomicrobiaceae</taxon>
        <taxon>Methyloceanibacter</taxon>
    </lineage>
</organism>
<evidence type="ECO:0000313" key="9">
    <source>
        <dbReference type="EMBL" id="ODS03566.1"/>
    </source>
</evidence>
<evidence type="ECO:0000259" key="8">
    <source>
        <dbReference type="PROSITE" id="PS51198"/>
    </source>
</evidence>
<dbReference type="GO" id="GO:0005524">
    <property type="term" value="F:ATP binding"/>
    <property type="evidence" value="ECO:0007669"/>
    <property type="project" value="UniProtKB-UniRule"/>
</dbReference>
<evidence type="ECO:0000256" key="4">
    <source>
        <dbReference type="ARBA" id="ARBA00022840"/>
    </source>
</evidence>
<keyword evidence="1 6" id="KW-0547">Nucleotide-binding</keyword>
<evidence type="ECO:0000256" key="7">
    <source>
        <dbReference type="SAM" id="MobiDB-lite"/>
    </source>
</evidence>